<reference evidence="2 3" key="1">
    <citation type="submission" date="2015-09" db="EMBL/GenBank/DDBJ databases">
        <title>Draft genome of a European isolate of the apple canker pathogen Neonectria ditissima.</title>
        <authorList>
            <person name="Gomez-Cortecero A."/>
            <person name="Harrison R.J."/>
            <person name="Armitage A.D."/>
        </authorList>
    </citation>
    <scope>NUCLEOTIDE SEQUENCE [LARGE SCALE GENOMIC DNA]</scope>
    <source>
        <strain evidence="2 3">R09/05</strain>
    </source>
</reference>
<gene>
    <name evidence="2" type="ORF">AK830_g11905</name>
</gene>
<comment type="caution">
    <text evidence="2">The sequence shown here is derived from an EMBL/GenBank/DDBJ whole genome shotgun (WGS) entry which is preliminary data.</text>
</comment>
<dbReference type="EMBL" id="LKCW01000313">
    <property type="protein sequence ID" value="KPM34666.1"/>
    <property type="molecule type" value="Genomic_DNA"/>
</dbReference>
<feature type="region of interest" description="Disordered" evidence="1">
    <location>
        <begin position="101"/>
        <end position="142"/>
    </location>
</feature>
<keyword evidence="3" id="KW-1185">Reference proteome</keyword>
<evidence type="ECO:0000256" key="1">
    <source>
        <dbReference type="SAM" id="MobiDB-lite"/>
    </source>
</evidence>
<evidence type="ECO:0000313" key="3">
    <source>
        <dbReference type="Proteomes" id="UP000050424"/>
    </source>
</evidence>
<proteinExistence type="predicted"/>
<organism evidence="2 3">
    <name type="scientific">Neonectria ditissima</name>
    <dbReference type="NCBI Taxonomy" id="78410"/>
    <lineage>
        <taxon>Eukaryota</taxon>
        <taxon>Fungi</taxon>
        <taxon>Dikarya</taxon>
        <taxon>Ascomycota</taxon>
        <taxon>Pezizomycotina</taxon>
        <taxon>Sordariomycetes</taxon>
        <taxon>Hypocreomycetidae</taxon>
        <taxon>Hypocreales</taxon>
        <taxon>Nectriaceae</taxon>
        <taxon>Neonectria</taxon>
    </lineage>
</organism>
<dbReference type="Proteomes" id="UP000050424">
    <property type="component" value="Unassembled WGS sequence"/>
</dbReference>
<sequence>MAFFPMGLYAYDNLGDPSIWDNFNPPTITTTTTTITTTTTLPLPSPPPPPPPLKRGRPDDDEKEEEKKKKKKTEAVALLGDELTRKNPIFREYSPYAVVTTAATGKSHIEKRGRDESREDDKEEKKENLAAGERRPIVTVAE</sequence>
<dbReference type="AlphaFoldDB" id="A0A0P7AQF7"/>
<feature type="region of interest" description="Disordered" evidence="1">
    <location>
        <begin position="35"/>
        <end position="73"/>
    </location>
</feature>
<protein>
    <submittedName>
        <fullName evidence="2">Uncharacterized protein</fullName>
    </submittedName>
</protein>
<feature type="compositionally biased region" description="Basic and acidic residues" evidence="1">
    <location>
        <begin position="107"/>
        <end position="136"/>
    </location>
</feature>
<evidence type="ECO:0000313" key="2">
    <source>
        <dbReference type="EMBL" id="KPM34666.1"/>
    </source>
</evidence>
<name>A0A0P7AQF7_9HYPO</name>
<feature type="compositionally biased region" description="Pro residues" evidence="1">
    <location>
        <begin position="43"/>
        <end position="53"/>
    </location>
</feature>
<accession>A0A0P7AQF7</accession>